<dbReference type="EMBL" id="BMAW01106175">
    <property type="protein sequence ID" value="GFT22979.1"/>
    <property type="molecule type" value="Genomic_DNA"/>
</dbReference>
<sequence length="202" mass="22866">MHYSEEENPIYWNVPTGKLLPGYPNNEILQSKNRNPGFMSKSQGGEQSSSNSKHICDKNHSSYVGNLTQGKYLGCSDKGRSIYWDIPTGEESQRSPKNDILHSKSKNIRFMSRSKGSKQLSFESKCICDKNHSTSMGNQSQQKHLHSLVKDSPINKNMMVAELPSENSNNEILQSKHRNPNLKMKEESLRPPYLIALVVKSI</sequence>
<name>A0A8X6NMC9_NEPPI</name>
<dbReference type="Proteomes" id="UP000887013">
    <property type="component" value="Unassembled WGS sequence"/>
</dbReference>
<proteinExistence type="predicted"/>
<accession>A0A8X6NMC9</accession>
<feature type="region of interest" description="Disordered" evidence="1">
    <location>
        <begin position="23"/>
        <end position="53"/>
    </location>
</feature>
<evidence type="ECO:0000313" key="2">
    <source>
        <dbReference type="EMBL" id="GFT22979.1"/>
    </source>
</evidence>
<evidence type="ECO:0000256" key="1">
    <source>
        <dbReference type="SAM" id="MobiDB-lite"/>
    </source>
</evidence>
<reference evidence="2" key="1">
    <citation type="submission" date="2020-08" db="EMBL/GenBank/DDBJ databases">
        <title>Multicomponent nature underlies the extraordinary mechanical properties of spider dragline silk.</title>
        <authorList>
            <person name="Kono N."/>
            <person name="Nakamura H."/>
            <person name="Mori M."/>
            <person name="Yoshida Y."/>
            <person name="Ohtoshi R."/>
            <person name="Malay A.D."/>
            <person name="Moran D.A.P."/>
            <person name="Tomita M."/>
            <person name="Numata K."/>
            <person name="Arakawa K."/>
        </authorList>
    </citation>
    <scope>NUCLEOTIDE SEQUENCE</scope>
</reference>
<evidence type="ECO:0000313" key="3">
    <source>
        <dbReference type="Proteomes" id="UP000887013"/>
    </source>
</evidence>
<feature type="compositionally biased region" description="Polar residues" evidence="1">
    <location>
        <begin position="27"/>
        <end position="53"/>
    </location>
</feature>
<organism evidence="2 3">
    <name type="scientific">Nephila pilipes</name>
    <name type="common">Giant wood spider</name>
    <name type="synonym">Nephila maculata</name>
    <dbReference type="NCBI Taxonomy" id="299642"/>
    <lineage>
        <taxon>Eukaryota</taxon>
        <taxon>Metazoa</taxon>
        <taxon>Ecdysozoa</taxon>
        <taxon>Arthropoda</taxon>
        <taxon>Chelicerata</taxon>
        <taxon>Arachnida</taxon>
        <taxon>Araneae</taxon>
        <taxon>Araneomorphae</taxon>
        <taxon>Entelegynae</taxon>
        <taxon>Araneoidea</taxon>
        <taxon>Nephilidae</taxon>
        <taxon>Nephila</taxon>
    </lineage>
</organism>
<comment type="caution">
    <text evidence="2">The sequence shown here is derived from an EMBL/GenBank/DDBJ whole genome shotgun (WGS) entry which is preliminary data.</text>
</comment>
<protein>
    <submittedName>
        <fullName evidence="2">Uncharacterized protein</fullName>
    </submittedName>
</protein>
<gene>
    <name evidence="2" type="ORF">NPIL_287601</name>
</gene>
<keyword evidence="3" id="KW-1185">Reference proteome</keyword>
<dbReference type="AlphaFoldDB" id="A0A8X6NMC9"/>